<feature type="domain" description="Flagellar hook protein FlgE/F/G-like D1" evidence="5">
    <location>
        <begin position="96"/>
        <end position="163"/>
    </location>
</feature>
<keyword evidence="2" id="KW-0975">Bacterial flagellum</keyword>
<dbReference type="InterPro" id="IPR010930">
    <property type="entry name" value="Flg_bb/hook_C_dom"/>
</dbReference>
<dbReference type="InterPro" id="IPR037925">
    <property type="entry name" value="FlgE/F/G-like"/>
</dbReference>
<dbReference type="SUPFAM" id="SSF117143">
    <property type="entry name" value="Flagellar hook protein flgE"/>
    <property type="match status" value="1"/>
</dbReference>
<sequence length="256" mass="28399">MIRGLYTAASGMITRQIQLENLSNNIANINTPGFKKDEMALKSFDELLIENRDRQIGSKSFRRVLGTMEFGVGIDESKTNFSQGIIEDTDRDLDFAINGDGFFTVLGEDGTERYTRNGRFQINQDGYLATMEGNIILGIDENGRKTPIKLLNDNITLSKDGTIENSEGNVKFCISRFDNVSDLIKEGNNMFKSVNEASSVSSGNVSQKALEKSNVDAIESVTQMISIMRSYESSQKVVQQMDETLGKTVNEVGSIR</sequence>
<dbReference type="AlphaFoldDB" id="A0A4R7KA96"/>
<evidence type="ECO:0000313" key="7">
    <source>
        <dbReference type="Proteomes" id="UP000295325"/>
    </source>
</evidence>
<reference evidence="6 7" key="1">
    <citation type="submission" date="2019-03" db="EMBL/GenBank/DDBJ databases">
        <title>Genomic Encyclopedia of Type Strains, Phase IV (KMG-IV): sequencing the most valuable type-strain genomes for metagenomic binning, comparative biology and taxonomic classification.</title>
        <authorList>
            <person name="Goeker M."/>
        </authorList>
    </citation>
    <scope>NUCLEOTIDE SEQUENCE [LARGE SCALE GENOMIC DNA]</scope>
    <source>
        <strain evidence="6 7">DSM 24455</strain>
    </source>
</reference>
<comment type="caution">
    <text evidence="6">The sequence shown here is derived from an EMBL/GenBank/DDBJ whole genome shotgun (WGS) entry which is preliminary data.</text>
</comment>
<dbReference type="InterPro" id="IPR012836">
    <property type="entry name" value="FlgF"/>
</dbReference>
<dbReference type="EMBL" id="SOAZ01000026">
    <property type="protein sequence ID" value="TDT50589.1"/>
    <property type="molecule type" value="Genomic_DNA"/>
</dbReference>
<keyword evidence="6" id="KW-0969">Cilium</keyword>
<evidence type="ECO:0000313" key="6">
    <source>
        <dbReference type="EMBL" id="TDT50589.1"/>
    </source>
</evidence>
<dbReference type="RefSeq" id="WP_133629030.1">
    <property type="nucleotide sequence ID" value="NZ_SOAZ01000026.1"/>
</dbReference>
<evidence type="ECO:0000259" key="4">
    <source>
        <dbReference type="Pfam" id="PF06429"/>
    </source>
</evidence>
<dbReference type="OrthoDB" id="9800375at2"/>
<dbReference type="Proteomes" id="UP000295325">
    <property type="component" value="Unassembled WGS sequence"/>
</dbReference>
<dbReference type="Pfam" id="PF22692">
    <property type="entry name" value="LlgE_F_G_D1"/>
    <property type="match status" value="1"/>
</dbReference>
<dbReference type="InterPro" id="IPR001444">
    <property type="entry name" value="Flag_bb_rod_N"/>
</dbReference>
<dbReference type="InterPro" id="IPR020013">
    <property type="entry name" value="Flagellar_FlgE/F/G"/>
</dbReference>
<keyword evidence="6" id="KW-0282">Flagellum</keyword>
<proteinExistence type="inferred from homology"/>
<dbReference type="NCBIfam" id="TIGR03506">
    <property type="entry name" value="FlgEFG_subfam"/>
    <property type="match status" value="1"/>
</dbReference>
<dbReference type="GO" id="GO:0071978">
    <property type="term" value="P:bacterial-type flagellum-dependent swarming motility"/>
    <property type="evidence" value="ECO:0007669"/>
    <property type="project" value="TreeGrafter"/>
</dbReference>
<comment type="similarity">
    <text evidence="1 2">Belongs to the flagella basal body rod proteins family.</text>
</comment>
<evidence type="ECO:0000256" key="1">
    <source>
        <dbReference type="ARBA" id="ARBA00009677"/>
    </source>
</evidence>
<gene>
    <name evidence="6" type="ORF">EDD71_1266</name>
</gene>
<evidence type="ECO:0000256" key="2">
    <source>
        <dbReference type="RuleBase" id="RU362116"/>
    </source>
</evidence>
<keyword evidence="6" id="KW-0966">Cell projection</keyword>
<accession>A0A4R7KA96</accession>
<name>A0A4R7KA96_9CLOT</name>
<comment type="subcellular location">
    <subcellularLocation>
        <location evidence="2">Bacterial flagellum basal body</location>
    </subcellularLocation>
</comment>
<feature type="domain" description="Flagellar basal body rod protein N-terminal" evidence="3">
    <location>
        <begin position="5"/>
        <end position="35"/>
    </location>
</feature>
<dbReference type="GO" id="GO:0030694">
    <property type="term" value="C:bacterial-type flagellum basal body, rod"/>
    <property type="evidence" value="ECO:0007669"/>
    <property type="project" value="InterPro"/>
</dbReference>
<dbReference type="InterPro" id="IPR053967">
    <property type="entry name" value="LlgE_F_G-like_D1"/>
</dbReference>
<dbReference type="Pfam" id="PF06429">
    <property type="entry name" value="Flg_bbr_C"/>
    <property type="match status" value="1"/>
</dbReference>
<feature type="domain" description="Flagellar basal-body/hook protein C-terminal" evidence="4">
    <location>
        <begin position="207"/>
        <end position="250"/>
    </location>
</feature>
<protein>
    <submittedName>
        <fullName evidence="6">Flagellar basal-body rod protein FlgG</fullName>
    </submittedName>
</protein>
<organism evidence="6 7">
    <name type="scientific">Fonticella tunisiensis</name>
    <dbReference type="NCBI Taxonomy" id="1096341"/>
    <lineage>
        <taxon>Bacteria</taxon>
        <taxon>Bacillati</taxon>
        <taxon>Bacillota</taxon>
        <taxon>Clostridia</taxon>
        <taxon>Eubacteriales</taxon>
        <taxon>Clostridiaceae</taxon>
        <taxon>Fonticella</taxon>
    </lineage>
</organism>
<keyword evidence="7" id="KW-1185">Reference proteome</keyword>
<dbReference type="PANTHER" id="PTHR30435:SF19">
    <property type="entry name" value="FLAGELLAR BASAL-BODY ROD PROTEIN FLGG"/>
    <property type="match status" value="1"/>
</dbReference>
<evidence type="ECO:0000259" key="5">
    <source>
        <dbReference type="Pfam" id="PF22692"/>
    </source>
</evidence>
<dbReference type="NCBIfam" id="TIGR02490">
    <property type="entry name" value="flgF"/>
    <property type="match status" value="1"/>
</dbReference>
<dbReference type="Pfam" id="PF00460">
    <property type="entry name" value="Flg_bb_rod"/>
    <property type="match status" value="1"/>
</dbReference>
<evidence type="ECO:0000259" key="3">
    <source>
        <dbReference type="Pfam" id="PF00460"/>
    </source>
</evidence>
<dbReference type="PANTHER" id="PTHR30435">
    <property type="entry name" value="FLAGELLAR PROTEIN"/>
    <property type="match status" value="1"/>
</dbReference>